<keyword evidence="3" id="KW-1185">Reference proteome</keyword>
<name>K0RIT6_THAOC</name>
<dbReference type="EMBL" id="AGNL01038414">
    <property type="protein sequence ID" value="EJK53135.1"/>
    <property type="molecule type" value="Genomic_DNA"/>
</dbReference>
<proteinExistence type="predicted"/>
<dbReference type="AlphaFoldDB" id="K0RIT6"/>
<comment type="caution">
    <text evidence="2">The sequence shown here is derived from an EMBL/GenBank/DDBJ whole genome shotgun (WGS) entry which is preliminary data.</text>
</comment>
<feature type="region of interest" description="Disordered" evidence="1">
    <location>
        <begin position="76"/>
        <end position="112"/>
    </location>
</feature>
<sequence>MHRVASLFFGVSSIGRLGPVHAFTAAPRDPCLSSRLDGPESPEFSSRSSRNDIIGRATAAALVAGLDENVEIVKSLEGRSATSDEPPSQCLDIARDLDGEPLSPGYLSTVLG</sequence>
<reference evidence="2 3" key="1">
    <citation type="journal article" date="2012" name="Genome Biol.">
        <title>Genome and low-iron response of an oceanic diatom adapted to chronic iron limitation.</title>
        <authorList>
            <person name="Lommer M."/>
            <person name="Specht M."/>
            <person name="Roy A.S."/>
            <person name="Kraemer L."/>
            <person name="Andreson R."/>
            <person name="Gutowska M.A."/>
            <person name="Wolf J."/>
            <person name="Bergner S.V."/>
            <person name="Schilhabel M.B."/>
            <person name="Klostermeier U.C."/>
            <person name="Beiko R.G."/>
            <person name="Rosenstiel P."/>
            <person name="Hippler M."/>
            <person name="Laroche J."/>
        </authorList>
    </citation>
    <scope>NUCLEOTIDE SEQUENCE [LARGE SCALE GENOMIC DNA]</scope>
    <source>
        <strain evidence="2 3">CCMP1005</strain>
    </source>
</reference>
<feature type="region of interest" description="Disordered" evidence="1">
    <location>
        <begin position="28"/>
        <end position="49"/>
    </location>
</feature>
<feature type="compositionally biased region" description="Low complexity" evidence="1">
    <location>
        <begin position="39"/>
        <end position="48"/>
    </location>
</feature>
<dbReference type="Proteomes" id="UP000266841">
    <property type="component" value="Unassembled WGS sequence"/>
</dbReference>
<accession>K0RIT6</accession>
<evidence type="ECO:0000256" key="1">
    <source>
        <dbReference type="SAM" id="MobiDB-lite"/>
    </source>
</evidence>
<evidence type="ECO:0000313" key="3">
    <source>
        <dbReference type="Proteomes" id="UP000266841"/>
    </source>
</evidence>
<evidence type="ECO:0000313" key="2">
    <source>
        <dbReference type="EMBL" id="EJK53135.1"/>
    </source>
</evidence>
<gene>
    <name evidence="2" type="ORF">THAOC_27486</name>
</gene>
<protein>
    <submittedName>
        <fullName evidence="2">Uncharacterized protein</fullName>
    </submittedName>
</protein>
<organism evidence="2 3">
    <name type="scientific">Thalassiosira oceanica</name>
    <name type="common">Marine diatom</name>
    <dbReference type="NCBI Taxonomy" id="159749"/>
    <lineage>
        <taxon>Eukaryota</taxon>
        <taxon>Sar</taxon>
        <taxon>Stramenopiles</taxon>
        <taxon>Ochrophyta</taxon>
        <taxon>Bacillariophyta</taxon>
        <taxon>Coscinodiscophyceae</taxon>
        <taxon>Thalassiosirophycidae</taxon>
        <taxon>Thalassiosirales</taxon>
        <taxon>Thalassiosiraceae</taxon>
        <taxon>Thalassiosira</taxon>
    </lineage>
</organism>
<feature type="non-terminal residue" evidence="2">
    <location>
        <position position="112"/>
    </location>
</feature>